<dbReference type="SUPFAM" id="SSF47384">
    <property type="entry name" value="Homodimeric domain of signal transducing histidine kinase"/>
    <property type="match status" value="1"/>
</dbReference>
<feature type="coiled-coil region" evidence="6">
    <location>
        <begin position="185"/>
        <end position="222"/>
    </location>
</feature>
<sequence length="446" mass="50835">MHFLGKISRLWTGLTGNISDFSLEVRIFHSLCLIAIVALAYNVPFNYFIHLPVVALISFVTLVLFSVLYYLSRYKGLTKSTIVIFTIIGNLLFAVNFYLNSGTFGPTDLLMGLCILLVLCVVPKNQQRFWMAVNITIILTGHYIEYNYPHLVPYTYTNRQSRYWDLSSAYAVVIIVIYYTITYFRQNYNNEKQSADEKAAAIELKNQQIVKQNRELERVDSEKNKLMSIIAHDLRSPLSNIQNYLELITEYELETQERKMVEGDLLKVTRRTLDMLSKLLIWSKAQMDGVNVKLGYIRLRDALYSTVELEKAIALKKEITLFAELDWDIRIIADTDMLQLVMRNLISNAIKFTQRGGKISFKAKQIGTECWLIVRDNGIGMSADKQAELFSLHAASTVGTQNEKGVGLGLLLCKEFTELQGGKIWVESTPKEGTAFFVSMPAQAMS</sequence>
<keyword evidence="6" id="KW-0175">Coiled coil</keyword>
<feature type="transmembrane region" description="Helical" evidence="7">
    <location>
        <begin position="21"/>
        <end position="41"/>
    </location>
</feature>
<keyword evidence="5 9" id="KW-0418">Kinase</keyword>
<dbReference type="PROSITE" id="PS50109">
    <property type="entry name" value="HIS_KIN"/>
    <property type="match status" value="1"/>
</dbReference>
<keyword evidence="7" id="KW-0812">Transmembrane</keyword>
<evidence type="ECO:0000313" key="9">
    <source>
        <dbReference type="EMBL" id="MFD0792780.1"/>
    </source>
</evidence>
<evidence type="ECO:0000256" key="1">
    <source>
        <dbReference type="ARBA" id="ARBA00000085"/>
    </source>
</evidence>
<dbReference type="Gene3D" id="1.10.287.130">
    <property type="match status" value="1"/>
</dbReference>
<evidence type="ECO:0000256" key="7">
    <source>
        <dbReference type="SAM" id="Phobius"/>
    </source>
</evidence>
<gene>
    <name evidence="9" type="ORF">ACFQZX_04085</name>
</gene>
<dbReference type="PRINTS" id="PR00344">
    <property type="entry name" value="BCTRLSENSOR"/>
</dbReference>
<dbReference type="InterPro" id="IPR005467">
    <property type="entry name" value="His_kinase_dom"/>
</dbReference>
<organism evidence="9 10">
    <name type="scientific">Mucilaginibacter litoreus</name>
    <dbReference type="NCBI Taxonomy" id="1048221"/>
    <lineage>
        <taxon>Bacteria</taxon>
        <taxon>Pseudomonadati</taxon>
        <taxon>Bacteroidota</taxon>
        <taxon>Sphingobacteriia</taxon>
        <taxon>Sphingobacteriales</taxon>
        <taxon>Sphingobacteriaceae</taxon>
        <taxon>Mucilaginibacter</taxon>
    </lineage>
</organism>
<dbReference type="PANTHER" id="PTHR43047">
    <property type="entry name" value="TWO-COMPONENT HISTIDINE PROTEIN KINASE"/>
    <property type="match status" value="1"/>
</dbReference>
<dbReference type="SMART" id="SM00387">
    <property type="entry name" value="HATPase_c"/>
    <property type="match status" value="1"/>
</dbReference>
<dbReference type="InterPro" id="IPR036097">
    <property type="entry name" value="HisK_dim/P_sf"/>
</dbReference>
<evidence type="ECO:0000256" key="3">
    <source>
        <dbReference type="ARBA" id="ARBA00022553"/>
    </source>
</evidence>
<dbReference type="InterPro" id="IPR036890">
    <property type="entry name" value="HATPase_C_sf"/>
</dbReference>
<dbReference type="Gene3D" id="3.30.565.10">
    <property type="entry name" value="Histidine kinase-like ATPase, C-terminal domain"/>
    <property type="match status" value="1"/>
</dbReference>
<protein>
    <recommendedName>
        <fullName evidence="2">histidine kinase</fullName>
        <ecNumber evidence="2">2.7.13.3</ecNumber>
    </recommendedName>
</protein>
<feature type="transmembrane region" description="Helical" evidence="7">
    <location>
        <begin position="82"/>
        <end position="99"/>
    </location>
</feature>
<comment type="catalytic activity">
    <reaction evidence="1">
        <text>ATP + protein L-histidine = ADP + protein N-phospho-L-histidine.</text>
        <dbReference type="EC" id="2.7.13.3"/>
    </reaction>
</comment>
<evidence type="ECO:0000256" key="4">
    <source>
        <dbReference type="ARBA" id="ARBA00022679"/>
    </source>
</evidence>
<keyword evidence="3" id="KW-0597">Phosphoprotein</keyword>
<dbReference type="InterPro" id="IPR004358">
    <property type="entry name" value="Sig_transdc_His_kin-like_C"/>
</dbReference>
<name>A0ABW3APS2_9SPHI</name>
<reference evidence="10" key="1">
    <citation type="journal article" date="2019" name="Int. J. Syst. Evol. Microbiol.">
        <title>The Global Catalogue of Microorganisms (GCM) 10K type strain sequencing project: providing services to taxonomists for standard genome sequencing and annotation.</title>
        <authorList>
            <consortium name="The Broad Institute Genomics Platform"/>
            <consortium name="The Broad Institute Genome Sequencing Center for Infectious Disease"/>
            <person name="Wu L."/>
            <person name="Ma J."/>
        </authorList>
    </citation>
    <scope>NUCLEOTIDE SEQUENCE [LARGE SCALE GENOMIC DNA]</scope>
    <source>
        <strain evidence="10">CCUG 61484</strain>
    </source>
</reference>
<evidence type="ECO:0000313" key="10">
    <source>
        <dbReference type="Proteomes" id="UP001597010"/>
    </source>
</evidence>
<dbReference type="RefSeq" id="WP_377111594.1">
    <property type="nucleotide sequence ID" value="NZ_JBHTHZ010000002.1"/>
</dbReference>
<dbReference type="Pfam" id="PF02518">
    <property type="entry name" value="HATPase_c"/>
    <property type="match status" value="1"/>
</dbReference>
<evidence type="ECO:0000256" key="5">
    <source>
        <dbReference type="ARBA" id="ARBA00022777"/>
    </source>
</evidence>
<evidence type="ECO:0000256" key="2">
    <source>
        <dbReference type="ARBA" id="ARBA00012438"/>
    </source>
</evidence>
<evidence type="ECO:0000259" key="8">
    <source>
        <dbReference type="PROSITE" id="PS50109"/>
    </source>
</evidence>
<keyword evidence="4" id="KW-0808">Transferase</keyword>
<feature type="transmembrane region" description="Helical" evidence="7">
    <location>
        <begin position="105"/>
        <end position="122"/>
    </location>
</feature>
<dbReference type="Proteomes" id="UP001597010">
    <property type="component" value="Unassembled WGS sequence"/>
</dbReference>
<dbReference type="EMBL" id="JBHTHZ010000002">
    <property type="protein sequence ID" value="MFD0792780.1"/>
    <property type="molecule type" value="Genomic_DNA"/>
</dbReference>
<proteinExistence type="predicted"/>
<dbReference type="InterPro" id="IPR003594">
    <property type="entry name" value="HATPase_dom"/>
</dbReference>
<feature type="transmembrane region" description="Helical" evidence="7">
    <location>
        <begin position="166"/>
        <end position="184"/>
    </location>
</feature>
<dbReference type="InterPro" id="IPR003661">
    <property type="entry name" value="HisK_dim/P_dom"/>
</dbReference>
<dbReference type="SUPFAM" id="SSF55874">
    <property type="entry name" value="ATPase domain of HSP90 chaperone/DNA topoisomerase II/histidine kinase"/>
    <property type="match status" value="1"/>
</dbReference>
<keyword evidence="7" id="KW-0472">Membrane</keyword>
<dbReference type="SMART" id="SM00388">
    <property type="entry name" value="HisKA"/>
    <property type="match status" value="1"/>
</dbReference>
<dbReference type="CDD" id="cd00082">
    <property type="entry name" value="HisKA"/>
    <property type="match status" value="1"/>
</dbReference>
<dbReference type="Pfam" id="PF00512">
    <property type="entry name" value="HisKA"/>
    <property type="match status" value="1"/>
</dbReference>
<feature type="domain" description="Histidine kinase" evidence="8">
    <location>
        <begin position="229"/>
        <end position="444"/>
    </location>
</feature>
<dbReference type="GO" id="GO:0016301">
    <property type="term" value="F:kinase activity"/>
    <property type="evidence" value="ECO:0007669"/>
    <property type="project" value="UniProtKB-KW"/>
</dbReference>
<dbReference type="EC" id="2.7.13.3" evidence="2"/>
<comment type="caution">
    <text evidence="9">The sequence shown here is derived from an EMBL/GenBank/DDBJ whole genome shotgun (WGS) entry which is preliminary data.</text>
</comment>
<keyword evidence="7" id="KW-1133">Transmembrane helix</keyword>
<dbReference type="PANTHER" id="PTHR43047:SF72">
    <property type="entry name" value="OSMOSENSING HISTIDINE PROTEIN KINASE SLN1"/>
    <property type="match status" value="1"/>
</dbReference>
<evidence type="ECO:0000256" key="6">
    <source>
        <dbReference type="SAM" id="Coils"/>
    </source>
</evidence>
<accession>A0ABW3APS2</accession>
<feature type="transmembrane region" description="Helical" evidence="7">
    <location>
        <begin position="47"/>
        <end position="70"/>
    </location>
</feature>
<feature type="transmembrane region" description="Helical" evidence="7">
    <location>
        <begin position="129"/>
        <end position="146"/>
    </location>
</feature>
<keyword evidence="10" id="KW-1185">Reference proteome</keyword>